<evidence type="ECO:0000313" key="5">
    <source>
        <dbReference type="EMBL" id="PLW31605.1"/>
    </source>
</evidence>
<proteinExistence type="predicted"/>
<keyword evidence="3" id="KW-0539">Nucleus</keyword>
<dbReference type="EMBL" id="PGCI01000169">
    <property type="protein sequence ID" value="PLW35876.1"/>
    <property type="molecule type" value="Genomic_DNA"/>
</dbReference>
<dbReference type="Proteomes" id="UP000235388">
    <property type="component" value="Unassembled WGS sequence"/>
</dbReference>
<dbReference type="EMBL" id="PGCI01000082">
    <property type="protein sequence ID" value="PLW42093.1"/>
    <property type="molecule type" value="Genomic_DNA"/>
</dbReference>
<feature type="compositionally biased region" description="Polar residues" evidence="4">
    <location>
        <begin position="20"/>
        <end position="38"/>
    </location>
</feature>
<organism evidence="5 10">
    <name type="scientific">Puccinia coronata f. sp. avenae</name>
    <dbReference type="NCBI Taxonomy" id="200324"/>
    <lineage>
        <taxon>Eukaryota</taxon>
        <taxon>Fungi</taxon>
        <taxon>Dikarya</taxon>
        <taxon>Basidiomycota</taxon>
        <taxon>Pucciniomycotina</taxon>
        <taxon>Pucciniomycetes</taxon>
        <taxon>Pucciniales</taxon>
        <taxon>Pucciniaceae</taxon>
        <taxon>Puccinia</taxon>
    </lineage>
</organism>
<dbReference type="InterPro" id="IPR043449">
    <property type="entry name" value="PHF20-like"/>
</dbReference>
<feature type="region of interest" description="Disordered" evidence="4">
    <location>
        <begin position="1"/>
        <end position="125"/>
    </location>
</feature>
<evidence type="ECO:0000256" key="4">
    <source>
        <dbReference type="SAM" id="MobiDB-lite"/>
    </source>
</evidence>
<dbReference type="PANTHER" id="PTHR15856">
    <property type="entry name" value="PHD FINGER PROTEIN 20-RELATED"/>
    <property type="match status" value="1"/>
</dbReference>
<dbReference type="EMBL" id="PGCI01000265">
    <property type="protein sequence ID" value="PLW31605.1"/>
    <property type="molecule type" value="Genomic_DNA"/>
</dbReference>
<comment type="caution">
    <text evidence="5">The sequence shown here is derived from an EMBL/GenBank/DDBJ whole genome shotgun (WGS) entry which is preliminary data.</text>
</comment>
<dbReference type="PANTHER" id="PTHR15856:SF51">
    <property type="entry name" value="MBD-R2"/>
    <property type="match status" value="1"/>
</dbReference>
<feature type="compositionally biased region" description="Polar residues" evidence="4">
    <location>
        <begin position="54"/>
        <end position="63"/>
    </location>
</feature>
<evidence type="ECO:0000313" key="9">
    <source>
        <dbReference type="Proteomes" id="UP000235388"/>
    </source>
</evidence>
<dbReference type="AlphaFoldDB" id="A0A2N5U1I1"/>
<feature type="compositionally biased region" description="Polar residues" evidence="4">
    <location>
        <begin position="115"/>
        <end position="125"/>
    </location>
</feature>
<evidence type="ECO:0000313" key="10">
    <source>
        <dbReference type="Proteomes" id="UP000235392"/>
    </source>
</evidence>
<evidence type="ECO:0000313" key="7">
    <source>
        <dbReference type="EMBL" id="PLW42093.1"/>
    </source>
</evidence>
<keyword evidence="2" id="KW-0677">Repeat</keyword>
<evidence type="ECO:0000256" key="2">
    <source>
        <dbReference type="ARBA" id="ARBA00022737"/>
    </source>
</evidence>
<dbReference type="Proteomes" id="UP000235392">
    <property type="component" value="Unassembled WGS sequence"/>
</dbReference>
<evidence type="ECO:0000313" key="6">
    <source>
        <dbReference type="EMBL" id="PLW35876.1"/>
    </source>
</evidence>
<evidence type="ECO:0000313" key="8">
    <source>
        <dbReference type="EMBL" id="PLW52837.1"/>
    </source>
</evidence>
<comment type="subcellular location">
    <subcellularLocation>
        <location evidence="1">Nucleus</location>
    </subcellularLocation>
</comment>
<reference evidence="9 10" key="1">
    <citation type="submission" date="2017-11" db="EMBL/GenBank/DDBJ databases">
        <title>De novo assembly and phasing of dikaryotic genomes from two isolates of Puccinia coronata f. sp. avenae, the causal agent of oat crown rust.</title>
        <authorList>
            <person name="Miller M.E."/>
            <person name="Zhang Y."/>
            <person name="Omidvar V."/>
            <person name="Sperschneider J."/>
            <person name="Schwessinger B."/>
            <person name="Raley C."/>
            <person name="Palmer J.M."/>
            <person name="Garnica D."/>
            <person name="Upadhyaya N."/>
            <person name="Rathjen J."/>
            <person name="Taylor J.M."/>
            <person name="Park R.F."/>
            <person name="Dodds P.N."/>
            <person name="Hirsch C.D."/>
            <person name="Kianian S.F."/>
            <person name="Figueroa M."/>
        </authorList>
    </citation>
    <scope>NUCLEOTIDE SEQUENCE [LARGE SCALE GENOMIC DNA]</scope>
    <source>
        <strain evidence="8">12NC29</strain>
        <strain evidence="5">12SD80</strain>
    </source>
</reference>
<accession>A0A2N5U1I1</accession>
<dbReference type="GO" id="GO:0005634">
    <property type="term" value="C:nucleus"/>
    <property type="evidence" value="ECO:0007669"/>
    <property type="project" value="UniProtKB-SubCell"/>
</dbReference>
<dbReference type="GO" id="GO:0006357">
    <property type="term" value="P:regulation of transcription by RNA polymerase II"/>
    <property type="evidence" value="ECO:0007669"/>
    <property type="project" value="TreeGrafter"/>
</dbReference>
<dbReference type="OrthoDB" id="167576at2759"/>
<sequence>MAPQADQIQRQRLKKEADTQDQAADDNSITPDSPSPSHQPAVDDQDESPVDSPVASTAMSRVSSGVGVNKCIQAESSAQSPNSHAKGKAKANSLSYQERVQTTSYPGNGFGLSGLQESSTLMSGT</sequence>
<protein>
    <submittedName>
        <fullName evidence="5">Uncharacterized protein</fullName>
    </submittedName>
</protein>
<dbReference type="STRING" id="200324.A0A2N5U1I1"/>
<feature type="compositionally biased region" description="Polar residues" evidence="4">
    <location>
        <begin position="92"/>
        <end position="106"/>
    </location>
</feature>
<dbReference type="GO" id="GO:0044545">
    <property type="term" value="C:NSL complex"/>
    <property type="evidence" value="ECO:0007669"/>
    <property type="project" value="TreeGrafter"/>
</dbReference>
<name>A0A2N5U1I1_9BASI</name>
<feature type="compositionally biased region" description="Polar residues" evidence="4">
    <location>
        <begin position="74"/>
        <end position="83"/>
    </location>
</feature>
<keyword evidence="9" id="KW-1185">Reference proteome</keyword>
<dbReference type="EMBL" id="PGCJ01000073">
    <property type="protein sequence ID" value="PLW52837.1"/>
    <property type="molecule type" value="Genomic_DNA"/>
</dbReference>
<evidence type="ECO:0000256" key="1">
    <source>
        <dbReference type="ARBA" id="ARBA00004123"/>
    </source>
</evidence>
<evidence type="ECO:0000256" key="3">
    <source>
        <dbReference type="ARBA" id="ARBA00023242"/>
    </source>
</evidence>
<gene>
    <name evidence="8" type="ORF">PCANC_08903</name>
    <name evidence="7" type="ORF">PCASD_11956</name>
    <name evidence="6" type="ORF">PCASD_12132</name>
    <name evidence="5" type="ORF">PCASD_19335</name>
</gene>
<feature type="compositionally biased region" description="Polar residues" evidence="4">
    <location>
        <begin position="1"/>
        <end position="10"/>
    </location>
</feature>